<dbReference type="GO" id="GO:0030600">
    <property type="term" value="F:feruloyl esterase activity"/>
    <property type="evidence" value="ECO:0007669"/>
    <property type="project" value="UniProtKB-ARBA"/>
</dbReference>
<evidence type="ECO:0000256" key="5">
    <source>
        <dbReference type="ARBA" id="ARBA00022801"/>
    </source>
</evidence>
<keyword evidence="10" id="KW-1185">Reference proteome</keyword>
<name>A0A139HG49_9PEZI</name>
<keyword evidence="5 8" id="KW-0378">Hydrolase</keyword>
<dbReference type="STRING" id="321146.A0A139HG49"/>
<gene>
    <name evidence="9" type="ORF">AC578_6631</name>
</gene>
<organism evidence="9 10">
    <name type="scientific">Pseudocercospora eumusae</name>
    <dbReference type="NCBI Taxonomy" id="321146"/>
    <lineage>
        <taxon>Eukaryota</taxon>
        <taxon>Fungi</taxon>
        <taxon>Dikarya</taxon>
        <taxon>Ascomycota</taxon>
        <taxon>Pezizomycotina</taxon>
        <taxon>Dothideomycetes</taxon>
        <taxon>Dothideomycetidae</taxon>
        <taxon>Mycosphaerellales</taxon>
        <taxon>Mycosphaerellaceae</taxon>
        <taxon>Pseudocercospora</taxon>
    </lineage>
</organism>
<dbReference type="PANTHER" id="PTHR33938:SF8">
    <property type="entry name" value="CARBOXYLIC ESTER HYDROLASE"/>
    <property type="match status" value="1"/>
</dbReference>
<evidence type="ECO:0000313" key="9">
    <source>
        <dbReference type="EMBL" id="KXT01372.1"/>
    </source>
</evidence>
<keyword evidence="7" id="KW-1015">Disulfide bond</keyword>
<evidence type="ECO:0000313" key="10">
    <source>
        <dbReference type="Proteomes" id="UP000070133"/>
    </source>
</evidence>
<accession>A0A139HG49</accession>
<dbReference type="EC" id="3.1.1.-" evidence="8"/>
<dbReference type="SUPFAM" id="SSF53474">
    <property type="entry name" value="alpha/beta-Hydrolases"/>
    <property type="match status" value="1"/>
</dbReference>
<dbReference type="InterPro" id="IPR029058">
    <property type="entry name" value="AB_hydrolase_fold"/>
</dbReference>
<dbReference type="Gene3D" id="3.40.50.1820">
    <property type="entry name" value="alpha/beta hydrolase"/>
    <property type="match status" value="1"/>
</dbReference>
<dbReference type="OrthoDB" id="3039123at2759"/>
<dbReference type="AlphaFoldDB" id="A0A139HG49"/>
<protein>
    <recommendedName>
        <fullName evidence="8">Carboxylic ester hydrolase</fullName>
        <ecNumber evidence="8">3.1.1.-</ecNumber>
    </recommendedName>
</protein>
<proteinExistence type="inferred from homology"/>
<comment type="caution">
    <text evidence="9">The sequence shown here is derived from an EMBL/GenBank/DDBJ whole genome shotgun (WGS) entry which is preliminary data.</text>
</comment>
<evidence type="ECO:0000256" key="2">
    <source>
        <dbReference type="ARBA" id="ARBA00022487"/>
    </source>
</evidence>
<evidence type="ECO:0000256" key="1">
    <source>
        <dbReference type="ARBA" id="ARBA00006249"/>
    </source>
</evidence>
<dbReference type="EMBL" id="LFZN01000056">
    <property type="protein sequence ID" value="KXT01372.1"/>
    <property type="molecule type" value="Genomic_DNA"/>
</dbReference>
<reference evidence="9 10" key="1">
    <citation type="submission" date="2015-07" db="EMBL/GenBank/DDBJ databases">
        <title>Comparative genomics of the Sigatoka disease complex on banana suggests a link between parallel evolutionary changes in Pseudocercospora fijiensis and Pseudocercospora eumusae and increased virulence on the banana host.</title>
        <authorList>
            <person name="Chang T.-C."/>
            <person name="Salvucci A."/>
            <person name="Crous P.W."/>
            <person name="Stergiopoulos I."/>
        </authorList>
    </citation>
    <scope>NUCLEOTIDE SEQUENCE [LARGE SCALE GENOMIC DNA]</scope>
    <source>
        <strain evidence="9 10">CBS 114824</strain>
    </source>
</reference>
<evidence type="ECO:0000256" key="7">
    <source>
        <dbReference type="ARBA" id="ARBA00023157"/>
    </source>
</evidence>
<evidence type="ECO:0000256" key="3">
    <source>
        <dbReference type="ARBA" id="ARBA00022723"/>
    </source>
</evidence>
<keyword evidence="3" id="KW-0479">Metal-binding</keyword>
<keyword evidence="2" id="KW-0719">Serine esterase</keyword>
<evidence type="ECO:0000256" key="6">
    <source>
        <dbReference type="ARBA" id="ARBA00022837"/>
    </source>
</evidence>
<sequence>MAESQIALGAMRLTVPSAAVLTASNLVDGSLLSQCASSRLSQLDIFGAKILAVIASPLQNYTAVTDAGIWSDLNICNVTVTYTHPGRDDTIHVDVWLPLEDWNERFQGAGGGGWATGPSIDRLASAASQGFSVARTDGGHLLDARSDPEFWALDSPGNVNLNLLQDFASLALYDLANIGKQITANFYGTPAKKSYWNGCSTGGRQGLMLAQRYPDAFDGILAIAPAINWARFLVADYWPQQVMNRLGHYPPPCVFEAINQAVIEACDSLDGVVDGIISDPRICDFDATTVVGKSIDCNGTQISISKEAGMIAKATWSGARDPSGKYNWYGLAKGTLFYNASTSGLVGTNCTNSSASSCTGGPFPISRNWIKYFVYKDPKYPVENMSDAEYFATMHKSVQEYESIISASDPDLSPFRNLGGKMITWHGLSDQLIFPDGTVEYYEKVLKVDPAAKDFYRFFEAPGVEHCSGGVGPLPDGALSDLIRWVEEEHVPETLLAVDQNGGKKTRRRLCSWPKKQKYIGGNPDHETSFTCV</sequence>
<evidence type="ECO:0000256" key="8">
    <source>
        <dbReference type="RuleBase" id="RU361238"/>
    </source>
</evidence>
<dbReference type="Pfam" id="PF07519">
    <property type="entry name" value="Tannase"/>
    <property type="match status" value="1"/>
</dbReference>
<evidence type="ECO:0000256" key="4">
    <source>
        <dbReference type="ARBA" id="ARBA00022729"/>
    </source>
</evidence>
<dbReference type="Proteomes" id="UP000070133">
    <property type="component" value="Unassembled WGS sequence"/>
</dbReference>
<dbReference type="PANTHER" id="PTHR33938">
    <property type="entry name" value="FERULOYL ESTERASE B-RELATED"/>
    <property type="match status" value="1"/>
</dbReference>
<dbReference type="GO" id="GO:0046872">
    <property type="term" value="F:metal ion binding"/>
    <property type="evidence" value="ECO:0007669"/>
    <property type="project" value="UniProtKB-KW"/>
</dbReference>
<dbReference type="InterPro" id="IPR011118">
    <property type="entry name" value="Tannase/feruloyl_esterase"/>
</dbReference>
<keyword evidence="6" id="KW-0106">Calcium</keyword>
<keyword evidence="4" id="KW-0732">Signal</keyword>
<comment type="similarity">
    <text evidence="1 8">Belongs to the tannase family.</text>
</comment>